<gene>
    <name evidence="11" type="primary">mRpL45</name>
    <name evidence="11" type="ORF">TNCT_388221</name>
</gene>
<dbReference type="Proteomes" id="UP000887116">
    <property type="component" value="Unassembled WGS sequence"/>
</dbReference>
<dbReference type="GO" id="GO:0005840">
    <property type="term" value="C:ribosome"/>
    <property type="evidence" value="ECO:0007669"/>
    <property type="project" value="UniProtKB-KW"/>
</dbReference>
<dbReference type="Gene3D" id="3.10.450.240">
    <property type="match status" value="1"/>
</dbReference>
<dbReference type="EMBL" id="BMAO01004886">
    <property type="protein sequence ID" value="GFQ97692.1"/>
    <property type="molecule type" value="Genomic_DNA"/>
</dbReference>
<evidence type="ECO:0000256" key="9">
    <source>
        <dbReference type="SAM" id="MobiDB-lite"/>
    </source>
</evidence>
<dbReference type="OrthoDB" id="19619at2759"/>
<evidence type="ECO:0000256" key="8">
    <source>
        <dbReference type="ARBA" id="ARBA00043031"/>
    </source>
</evidence>
<dbReference type="Pfam" id="PF04280">
    <property type="entry name" value="Tim44"/>
    <property type="match status" value="1"/>
</dbReference>
<evidence type="ECO:0000256" key="6">
    <source>
        <dbReference type="ARBA" id="ARBA00038073"/>
    </source>
</evidence>
<dbReference type="InterPro" id="IPR051975">
    <property type="entry name" value="mtLSU_mL45"/>
</dbReference>
<name>A0A8X6G7T1_TRICU</name>
<feature type="region of interest" description="Disordered" evidence="9">
    <location>
        <begin position="311"/>
        <end position="339"/>
    </location>
</feature>
<feature type="domain" description="Tim44-like" evidence="10">
    <location>
        <begin position="144"/>
        <end position="292"/>
    </location>
</feature>
<reference evidence="11" key="1">
    <citation type="submission" date="2020-07" db="EMBL/GenBank/DDBJ databases">
        <title>Multicomponent nature underlies the extraordinary mechanical properties of spider dragline silk.</title>
        <authorList>
            <person name="Kono N."/>
            <person name="Nakamura H."/>
            <person name="Mori M."/>
            <person name="Yoshida Y."/>
            <person name="Ohtoshi R."/>
            <person name="Malay A.D."/>
            <person name="Moran D.A.P."/>
            <person name="Tomita M."/>
            <person name="Numata K."/>
            <person name="Arakawa K."/>
        </authorList>
    </citation>
    <scope>NUCLEOTIDE SEQUENCE</scope>
</reference>
<evidence type="ECO:0000313" key="11">
    <source>
        <dbReference type="EMBL" id="GFQ97692.1"/>
    </source>
</evidence>
<proteinExistence type="inferred from homology"/>
<dbReference type="FunFam" id="3.10.450.240:FF:000003">
    <property type="entry name" value="39S ribosomal protein L45, mitochondrial"/>
    <property type="match status" value="1"/>
</dbReference>
<dbReference type="PANTHER" id="PTHR28554">
    <property type="entry name" value="39S RIBOSOMAL PROTEIN L45, MITOCHONDRIAL"/>
    <property type="match status" value="1"/>
</dbReference>
<keyword evidence="5" id="KW-0687">Ribonucleoprotein</keyword>
<keyword evidence="3 11" id="KW-0689">Ribosomal protein</keyword>
<dbReference type="SMART" id="SM00978">
    <property type="entry name" value="Tim44"/>
    <property type="match status" value="1"/>
</dbReference>
<accession>A0A8X6G7T1</accession>
<comment type="subcellular location">
    <subcellularLocation>
        <location evidence="1">Mitochondrion</location>
    </subcellularLocation>
</comment>
<keyword evidence="2" id="KW-0809">Transit peptide</keyword>
<sequence>MSSFNFLRCLAEVCLHHQHCGRPIASVLPTCSAAISQHVLLQSRHKHYNPKFRKERGKKVIKIKLPDFEDIRKSDSLSIEEVRAKLKEKGIAPPRNWNEKPLFMSCTGSVVDVYVPPEGDGKISAVTGPGIKQMYDSIGKKGKSYMALRRIRNIDYEFDLPTASLKVQDIYIESQKALAAKDEDKLHDLVTEKAFPEMFENVKNKTIVWKFIQQLEHPRIVHIRTAEMGSKDNMFAQITVRMHTQQILAVYDRFGRLMHGSEDTVKDVLEYVVLEKHLTLPNSTWKIHGKIIPDWMPPKESIKKTYYLPDIDQEFPEPPKTSLPEGDSSKESQVTAQSA</sequence>
<evidence type="ECO:0000256" key="3">
    <source>
        <dbReference type="ARBA" id="ARBA00022980"/>
    </source>
</evidence>
<keyword evidence="4" id="KW-0496">Mitochondrion</keyword>
<evidence type="ECO:0000256" key="1">
    <source>
        <dbReference type="ARBA" id="ARBA00004173"/>
    </source>
</evidence>
<dbReference type="SUPFAM" id="SSF54427">
    <property type="entry name" value="NTF2-like"/>
    <property type="match status" value="1"/>
</dbReference>
<dbReference type="InterPro" id="IPR032710">
    <property type="entry name" value="NTF2-like_dom_sf"/>
</dbReference>
<evidence type="ECO:0000259" key="10">
    <source>
        <dbReference type="SMART" id="SM00978"/>
    </source>
</evidence>
<evidence type="ECO:0000256" key="4">
    <source>
        <dbReference type="ARBA" id="ARBA00023128"/>
    </source>
</evidence>
<comment type="similarity">
    <text evidence="6">Belongs to the mitochondrion-specific ribosomal protein mL45 family.</text>
</comment>
<evidence type="ECO:0000256" key="5">
    <source>
        <dbReference type="ARBA" id="ARBA00023274"/>
    </source>
</evidence>
<dbReference type="PANTHER" id="PTHR28554:SF1">
    <property type="entry name" value="LARGE RIBOSOMAL SUBUNIT PROTEIN ML45"/>
    <property type="match status" value="1"/>
</dbReference>
<evidence type="ECO:0000256" key="7">
    <source>
        <dbReference type="ARBA" id="ARBA00039448"/>
    </source>
</evidence>
<organism evidence="11 12">
    <name type="scientific">Trichonephila clavata</name>
    <name type="common">Joro spider</name>
    <name type="synonym">Nephila clavata</name>
    <dbReference type="NCBI Taxonomy" id="2740835"/>
    <lineage>
        <taxon>Eukaryota</taxon>
        <taxon>Metazoa</taxon>
        <taxon>Ecdysozoa</taxon>
        <taxon>Arthropoda</taxon>
        <taxon>Chelicerata</taxon>
        <taxon>Arachnida</taxon>
        <taxon>Araneae</taxon>
        <taxon>Araneomorphae</taxon>
        <taxon>Entelegynae</taxon>
        <taxon>Araneoidea</taxon>
        <taxon>Nephilidae</taxon>
        <taxon>Trichonephila</taxon>
    </lineage>
</organism>
<dbReference type="GO" id="GO:1990904">
    <property type="term" value="C:ribonucleoprotein complex"/>
    <property type="evidence" value="ECO:0007669"/>
    <property type="project" value="UniProtKB-KW"/>
</dbReference>
<evidence type="ECO:0000256" key="2">
    <source>
        <dbReference type="ARBA" id="ARBA00022946"/>
    </source>
</evidence>
<protein>
    <recommendedName>
        <fullName evidence="7">Large ribosomal subunit protein mL45</fullName>
    </recommendedName>
    <alternativeName>
        <fullName evidence="8">39S ribosomal protein L45, mitochondrial</fullName>
    </alternativeName>
</protein>
<evidence type="ECO:0000313" key="12">
    <source>
        <dbReference type="Proteomes" id="UP000887116"/>
    </source>
</evidence>
<dbReference type="InterPro" id="IPR007379">
    <property type="entry name" value="Tim44-like_dom"/>
</dbReference>
<keyword evidence="12" id="KW-1185">Reference proteome</keyword>
<comment type="caution">
    <text evidence="11">The sequence shown here is derived from an EMBL/GenBank/DDBJ whole genome shotgun (WGS) entry which is preliminary data.</text>
</comment>
<dbReference type="AlphaFoldDB" id="A0A8X6G7T1"/>
<dbReference type="GO" id="GO:0005739">
    <property type="term" value="C:mitochondrion"/>
    <property type="evidence" value="ECO:0007669"/>
    <property type="project" value="UniProtKB-SubCell"/>
</dbReference>